<protein>
    <submittedName>
        <fullName evidence="1">Uncharacterized protein</fullName>
    </submittedName>
</protein>
<sequence length="94" mass="11311">MLLPADWLHVPTSSWYQRELCEQPLFEKLPGKFKNLFRKFENLTDPCRNHKSYREVLSRMKPPVIPFVPLILKEQHGNIWVYSRQISQCRHSCE</sequence>
<keyword evidence="2" id="KW-1185">Reference proteome</keyword>
<dbReference type="Proteomes" id="UP000827872">
    <property type="component" value="Linkage Group LG15"/>
</dbReference>
<evidence type="ECO:0000313" key="2">
    <source>
        <dbReference type="Proteomes" id="UP000827872"/>
    </source>
</evidence>
<gene>
    <name evidence="1" type="ORF">K3G42_004013</name>
</gene>
<comment type="caution">
    <text evidence="1">The sequence shown here is derived from an EMBL/GenBank/DDBJ whole genome shotgun (WGS) entry which is preliminary data.</text>
</comment>
<reference evidence="1" key="1">
    <citation type="submission" date="2021-08" db="EMBL/GenBank/DDBJ databases">
        <title>The first chromosome-level gecko genome reveals the dynamic sex chromosomes of Neotropical dwarf geckos (Sphaerodactylidae: Sphaerodactylus).</title>
        <authorList>
            <person name="Pinto B.J."/>
            <person name="Keating S.E."/>
            <person name="Gamble T."/>
        </authorList>
    </citation>
    <scope>NUCLEOTIDE SEQUENCE</scope>
    <source>
        <strain evidence="1">TG3544</strain>
    </source>
</reference>
<dbReference type="EMBL" id="CM037628">
    <property type="protein sequence ID" value="KAH7996304.1"/>
    <property type="molecule type" value="Genomic_DNA"/>
</dbReference>
<evidence type="ECO:0000313" key="1">
    <source>
        <dbReference type="EMBL" id="KAH7996304.1"/>
    </source>
</evidence>
<proteinExistence type="predicted"/>
<name>A0ACB8EV76_9SAUR</name>
<accession>A0ACB8EV76</accession>
<organism evidence="1 2">
    <name type="scientific">Sphaerodactylus townsendi</name>
    <dbReference type="NCBI Taxonomy" id="933632"/>
    <lineage>
        <taxon>Eukaryota</taxon>
        <taxon>Metazoa</taxon>
        <taxon>Chordata</taxon>
        <taxon>Craniata</taxon>
        <taxon>Vertebrata</taxon>
        <taxon>Euteleostomi</taxon>
        <taxon>Lepidosauria</taxon>
        <taxon>Squamata</taxon>
        <taxon>Bifurcata</taxon>
        <taxon>Gekkota</taxon>
        <taxon>Sphaerodactylidae</taxon>
        <taxon>Sphaerodactylus</taxon>
    </lineage>
</organism>